<name>A0A4Y7SU64_COPMI</name>
<dbReference type="OrthoDB" id="3110745at2759"/>
<reference evidence="1 2" key="1">
    <citation type="journal article" date="2019" name="Nat. Ecol. Evol.">
        <title>Megaphylogeny resolves global patterns of mushroom evolution.</title>
        <authorList>
            <person name="Varga T."/>
            <person name="Krizsan K."/>
            <person name="Foldi C."/>
            <person name="Dima B."/>
            <person name="Sanchez-Garcia M."/>
            <person name="Sanchez-Ramirez S."/>
            <person name="Szollosi G.J."/>
            <person name="Szarkandi J.G."/>
            <person name="Papp V."/>
            <person name="Albert L."/>
            <person name="Andreopoulos W."/>
            <person name="Angelini C."/>
            <person name="Antonin V."/>
            <person name="Barry K.W."/>
            <person name="Bougher N.L."/>
            <person name="Buchanan P."/>
            <person name="Buyck B."/>
            <person name="Bense V."/>
            <person name="Catcheside P."/>
            <person name="Chovatia M."/>
            <person name="Cooper J."/>
            <person name="Damon W."/>
            <person name="Desjardin D."/>
            <person name="Finy P."/>
            <person name="Geml J."/>
            <person name="Haridas S."/>
            <person name="Hughes K."/>
            <person name="Justo A."/>
            <person name="Karasinski D."/>
            <person name="Kautmanova I."/>
            <person name="Kiss B."/>
            <person name="Kocsube S."/>
            <person name="Kotiranta H."/>
            <person name="LaButti K.M."/>
            <person name="Lechner B.E."/>
            <person name="Liimatainen K."/>
            <person name="Lipzen A."/>
            <person name="Lukacs Z."/>
            <person name="Mihaltcheva S."/>
            <person name="Morgado L.N."/>
            <person name="Niskanen T."/>
            <person name="Noordeloos M.E."/>
            <person name="Ohm R.A."/>
            <person name="Ortiz-Santana B."/>
            <person name="Ovrebo C."/>
            <person name="Racz N."/>
            <person name="Riley R."/>
            <person name="Savchenko A."/>
            <person name="Shiryaev A."/>
            <person name="Soop K."/>
            <person name="Spirin V."/>
            <person name="Szebenyi C."/>
            <person name="Tomsovsky M."/>
            <person name="Tulloss R.E."/>
            <person name="Uehling J."/>
            <person name="Grigoriev I.V."/>
            <person name="Vagvolgyi C."/>
            <person name="Papp T."/>
            <person name="Martin F.M."/>
            <person name="Miettinen O."/>
            <person name="Hibbett D.S."/>
            <person name="Nagy L.G."/>
        </authorList>
    </citation>
    <scope>NUCLEOTIDE SEQUENCE [LARGE SCALE GENOMIC DNA]</scope>
    <source>
        <strain evidence="1 2">FP101781</strain>
    </source>
</reference>
<dbReference type="EMBL" id="QPFP01000057">
    <property type="protein sequence ID" value="TEB25413.1"/>
    <property type="molecule type" value="Genomic_DNA"/>
</dbReference>
<gene>
    <name evidence="1" type="ORF">FA13DRAFT_1796504</name>
</gene>
<dbReference type="AlphaFoldDB" id="A0A4Y7SU64"/>
<evidence type="ECO:0000313" key="1">
    <source>
        <dbReference type="EMBL" id="TEB25413.1"/>
    </source>
</evidence>
<sequence length="288" mass="32082">MSYRPIPHFFTALKDIYRAGRSTSNEMLVDLVLICLGRTGCGSSSFVNHLIQGSADPGLELMGVGGGLTSCTTEVRWTQLVPKHPSTSTGKYNIIVGDIPGLNNYSNSALTDFDIIRRILESLRQRIQHGEPFRLGVLLLQDISEQRWPSSSFLEDITWLADHIDPRILRNLTFVTTKWPTMGPVSGQSTSSNQDDPRHRHSELRDLISPLLSAGAELKPCRSEGDEWKIVYEMVDRIDRGSGSFLLPVPKQHLPMRRLFKNLCESFSTRLGGAYVTDLKASQPLGCA</sequence>
<keyword evidence="2" id="KW-1185">Reference proteome</keyword>
<evidence type="ECO:0008006" key="3">
    <source>
        <dbReference type="Google" id="ProtNLM"/>
    </source>
</evidence>
<protein>
    <recommendedName>
        <fullName evidence="3">G domain-containing protein</fullName>
    </recommendedName>
</protein>
<organism evidence="1 2">
    <name type="scientific">Coprinellus micaceus</name>
    <name type="common">Glistening ink-cap mushroom</name>
    <name type="synonym">Coprinus micaceus</name>
    <dbReference type="NCBI Taxonomy" id="71717"/>
    <lineage>
        <taxon>Eukaryota</taxon>
        <taxon>Fungi</taxon>
        <taxon>Dikarya</taxon>
        <taxon>Basidiomycota</taxon>
        <taxon>Agaricomycotina</taxon>
        <taxon>Agaricomycetes</taxon>
        <taxon>Agaricomycetidae</taxon>
        <taxon>Agaricales</taxon>
        <taxon>Agaricineae</taxon>
        <taxon>Psathyrellaceae</taxon>
        <taxon>Coprinellus</taxon>
    </lineage>
</organism>
<proteinExistence type="predicted"/>
<dbReference type="STRING" id="71717.A0A4Y7SU64"/>
<dbReference type="Gene3D" id="3.40.50.300">
    <property type="entry name" value="P-loop containing nucleotide triphosphate hydrolases"/>
    <property type="match status" value="1"/>
</dbReference>
<dbReference type="SUPFAM" id="SSF52540">
    <property type="entry name" value="P-loop containing nucleoside triphosphate hydrolases"/>
    <property type="match status" value="1"/>
</dbReference>
<accession>A0A4Y7SU64</accession>
<dbReference type="InterPro" id="IPR027417">
    <property type="entry name" value="P-loop_NTPase"/>
</dbReference>
<dbReference type="Proteomes" id="UP000298030">
    <property type="component" value="Unassembled WGS sequence"/>
</dbReference>
<evidence type="ECO:0000313" key="2">
    <source>
        <dbReference type="Proteomes" id="UP000298030"/>
    </source>
</evidence>
<comment type="caution">
    <text evidence="1">The sequence shown here is derived from an EMBL/GenBank/DDBJ whole genome shotgun (WGS) entry which is preliminary data.</text>
</comment>